<evidence type="ECO:0000313" key="2">
    <source>
        <dbReference type="Proteomes" id="UP000199012"/>
    </source>
</evidence>
<dbReference type="InterPro" id="IPR032582">
    <property type="entry name" value="DUF4916"/>
</dbReference>
<accession>A0A1I0V845</accession>
<organism evidence="1 2">
    <name type="scientific">Cellulomonas marina</name>
    <dbReference type="NCBI Taxonomy" id="988821"/>
    <lineage>
        <taxon>Bacteria</taxon>
        <taxon>Bacillati</taxon>
        <taxon>Actinomycetota</taxon>
        <taxon>Actinomycetes</taxon>
        <taxon>Micrococcales</taxon>
        <taxon>Cellulomonadaceae</taxon>
        <taxon>Cellulomonas</taxon>
    </lineage>
</organism>
<reference evidence="1 2" key="1">
    <citation type="submission" date="2016-10" db="EMBL/GenBank/DDBJ databases">
        <authorList>
            <person name="de Groot N.N."/>
        </authorList>
    </citation>
    <scope>NUCLEOTIDE SEQUENCE [LARGE SCALE GENOMIC DNA]</scope>
    <source>
        <strain evidence="1 2">CGMCC 4.6945</strain>
    </source>
</reference>
<gene>
    <name evidence="1" type="ORF">SAMN05421867_101185</name>
</gene>
<dbReference type="SUPFAM" id="SSF55811">
    <property type="entry name" value="Nudix"/>
    <property type="match status" value="1"/>
</dbReference>
<evidence type="ECO:0008006" key="3">
    <source>
        <dbReference type="Google" id="ProtNLM"/>
    </source>
</evidence>
<dbReference type="AlphaFoldDB" id="A0A1I0V845"/>
<dbReference type="Pfam" id="PF16262">
    <property type="entry name" value="DUF4916"/>
    <property type="match status" value="1"/>
</dbReference>
<protein>
    <recommendedName>
        <fullName evidence="3">ADP-ribose pyrophosphatase YjhB, NUDIX family</fullName>
    </recommendedName>
</protein>
<evidence type="ECO:0000313" key="1">
    <source>
        <dbReference type="EMBL" id="SFA71726.1"/>
    </source>
</evidence>
<sequence>MGGSAHARPADVARTQVAPVLVPRAAHGRLCGVTATPDFPRGPERPAGWLSPEQIAEARSRLPIVYVDAVPVRVDDCGDVVAVGLLLRVTSSGVMSRALVSGRVMYHERVRDALVRHIEKDLGPVALPQIPSTPQPFTVAEYLPTPGVTPYHDPRQHAVSLAYVVPVAGDCRPQQDAIDLAWMTPEEACSEEVQIEMHGGQGTLLRQAMAFVGRMP</sequence>
<dbReference type="Proteomes" id="UP000199012">
    <property type="component" value="Unassembled WGS sequence"/>
</dbReference>
<keyword evidence="2" id="KW-1185">Reference proteome</keyword>
<dbReference type="InterPro" id="IPR015797">
    <property type="entry name" value="NUDIX_hydrolase-like_dom_sf"/>
</dbReference>
<name>A0A1I0V845_9CELL</name>
<dbReference type="EMBL" id="FOKA01000001">
    <property type="protein sequence ID" value="SFA71726.1"/>
    <property type="molecule type" value="Genomic_DNA"/>
</dbReference>
<dbReference type="STRING" id="988821.SAMN05421867_101185"/>
<proteinExistence type="predicted"/>
<dbReference type="Gene3D" id="3.90.79.10">
    <property type="entry name" value="Nucleoside Triphosphate Pyrophosphohydrolase"/>
    <property type="match status" value="1"/>
</dbReference>